<dbReference type="PROSITE" id="PS01228">
    <property type="entry name" value="COF_1"/>
    <property type="match status" value="1"/>
</dbReference>
<dbReference type="Pfam" id="PF13419">
    <property type="entry name" value="HAD_2"/>
    <property type="match status" value="1"/>
</dbReference>
<dbReference type="InterPro" id="IPR041492">
    <property type="entry name" value="HAD_2"/>
</dbReference>
<dbReference type="PRINTS" id="PR00413">
    <property type="entry name" value="HADHALOGNASE"/>
</dbReference>
<dbReference type="InterPro" id="IPR023198">
    <property type="entry name" value="PGP-like_dom2"/>
</dbReference>
<comment type="caution">
    <text evidence="1">The sequence shown here is derived from an EMBL/GenBank/DDBJ whole genome shotgun (WGS) entry which is preliminary data.</text>
</comment>
<evidence type="ECO:0000313" key="2">
    <source>
        <dbReference type="Proteomes" id="UP000443582"/>
    </source>
</evidence>
<sequence>MNRELCDFLHLEDSDIDLLDTYTKEKKYIFFDMDGTILNSEPLHYQVVQKLCGNNEIPSMEETFGMSDEEVYPLIQNALGLASLEEFLELKNSALIGLIGQSDPNNIRHRNIRKLLESLTSKGLKLALVTASQYEVTHPLLEHCELKKYFEIIITEREVEKGKPNPEPYLMAQNHFNAKSEECLIFEDSPTGIRAAQSSGIDYIVVKWFEGE</sequence>
<dbReference type="InterPro" id="IPR006439">
    <property type="entry name" value="HAD-SF_hydro_IA"/>
</dbReference>
<organism evidence="1 2">
    <name type="scientific">Halobacteriovorax vibrionivorans</name>
    <dbReference type="NCBI Taxonomy" id="2152716"/>
    <lineage>
        <taxon>Bacteria</taxon>
        <taxon>Pseudomonadati</taxon>
        <taxon>Bdellovibrionota</taxon>
        <taxon>Bacteriovoracia</taxon>
        <taxon>Bacteriovoracales</taxon>
        <taxon>Halobacteriovoraceae</taxon>
        <taxon>Halobacteriovorax</taxon>
    </lineage>
</organism>
<evidence type="ECO:0000313" key="1">
    <source>
        <dbReference type="EMBL" id="RZF22898.1"/>
    </source>
</evidence>
<dbReference type="SFLD" id="SFLDS00003">
    <property type="entry name" value="Haloacid_Dehalogenase"/>
    <property type="match status" value="1"/>
</dbReference>
<dbReference type="RefSeq" id="WP_114705841.1">
    <property type="nucleotide sequence ID" value="NZ_QDKL01000001.1"/>
</dbReference>
<dbReference type="Gene3D" id="3.40.50.1000">
    <property type="entry name" value="HAD superfamily/HAD-like"/>
    <property type="match status" value="1"/>
</dbReference>
<dbReference type="Gene3D" id="1.10.150.240">
    <property type="entry name" value="Putative phosphatase, domain 2"/>
    <property type="match status" value="1"/>
</dbReference>
<name>A0ABY0IIY7_9BACT</name>
<dbReference type="NCBIfam" id="TIGR01509">
    <property type="entry name" value="HAD-SF-IA-v3"/>
    <property type="match status" value="1"/>
</dbReference>
<reference evidence="2" key="1">
    <citation type="journal article" date="2019" name="Int. J. Syst. Evol. Microbiol.">
        <title>Halobacteriovorax valvorus sp. nov., a novel prokaryotic predator isolated from coastal seawater of China.</title>
        <authorList>
            <person name="Chen M.-X."/>
        </authorList>
    </citation>
    <scope>NUCLEOTIDE SEQUENCE [LARGE SCALE GENOMIC DNA]</scope>
    <source>
        <strain evidence="2">BL9</strain>
    </source>
</reference>
<dbReference type="InterPro" id="IPR023214">
    <property type="entry name" value="HAD_sf"/>
</dbReference>
<keyword evidence="2" id="KW-1185">Reference proteome</keyword>
<dbReference type="PANTHER" id="PTHR43481:SF4">
    <property type="entry name" value="GLYCEROL-1-PHOSPHATE PHOSPHOHYDROLASE 1-RELATED"/>
    <property type="match status" value="1"/>
</dbReference>
<dbReference type="SUPFAM" id="SSF56784">
    <property type="entry name" value="HAD-like"/>
    <property type="match status" value="1"/>
</dbReference>
<accession>A0ABY0IIY7</accession>
<dbReference type="PANTHER" id="PTHR43481">
    <property type="entry name" value="FRUCTOSE-1-PHOSPHATE PHOSPHATASE"/>
    <property type="match status" value="1"/>
</dbReference>
<proteinExistence type="predicted"/>
<dbReference type="EMBL" id="QDKL01000001">
    <property type="protein sequence ID" value="RZF22898.1"/>
    <property type="molecule type" value="Genomic_DNA"/>
</dbReference>
<protein>
    <submittedName>
        <fullName evidence="1">HAD family phosphatase</fullName>
    </submittedName>
</protein>
<gene>
    <name evidence="1" type="ORF">DAY19_03740</name>
</gene>
<dbReference type="InterPro" id="IPR051806">
    <property type="entry name" value="HAD-like_SPP"/>
</dbReference>
<dbReference type="Proteomes" id="UP000443582">
    <property type="component" value="Unassembled WGS sequence"/>
</dbReference>
<dbReference type="SFLD" id="SFLDG01129">
    <property type="entry name" value="C1.5:_HAD__Beta-PGM__Phosphata"/>
    <property type="match status" value="1"/>
</dbReference>
<dbReference type="InterPro" id="IPR036412">
    <property type="entry name" value="HAD-like_sf"/>
</dbReference>